<proteinExistence type="inferred from homology"/>
<dbReference type="InterPro" id="IPR001492">
    <property type="entry name" value="Flagellin"/>
</dbReference>
<evidence type="ECO:0000256" key="4">
    <source>
        <dbReference type="RuleBase" id="RU362073"/>
    </source>
</evidence>
<name>A0ABW5XJA0_9MICO</name>
<dbReference type="RefSeq" id="WP_377468263.1">
    <property type="nucleotide sequence ID" value="NZ_JBHUOP010000018.1"/>
</dbReference>
<feature type="non-terminal residue" evidence="7">
    <location>
        <position position="171"/>
    </location>
</feature>
<sequence>MTETHAILQRLRDLAVQGANDSNNDKARANIATEATSLVSELDRIAESTNFNGRKLLDGGAAANGGTAPAAYNLNFQVGADGDAASAITVNLSSANVSSVADALTVRQYDTATGAWEAAGAEVDFSTHAGAQASITAIDAQIESVSTARAELGAYQNRFEHTIKNINVAVE</sequence>
<keyword evidence="7" id="KW-0282">Flagellum</keyword>
<dbReference type="InterPro" id="IPR046358">
    <property type="entry name" value="Flagellin_C"/>
</dbReference>
<evidence type="ECO:0000259" key="6">
    <source>
        <dbReference type="Pfam" id="PF00700"/>
    </source>
</evidence>
<dbReference type="SUPFAM" id="SSF64518">
    <property type="entry name" value="Phase 1 flagellin"/>
    <property type="match status" value="1"/>
</dbReference>
<accession>A0ABW5XJA0</accession>
<evidence type="ECO:0000256" key="3">
    <source>
        <dbReference type="ARBA" id="ARBA00023143"/>
    </source>
</evidence>
<keyword evidence="7" id="KW-0966">Cell projection</keyword>
<dbReference type="Gene3D" id="1.20.1330.10">
    <property type="entry name" value="f41 fragment of flagellin, N-terminal domain"/>
    <property type="match status" value="1"/>
</dbReference>
<comment type="caution">
    <text evidence="7">The sequence shown here is derived from an EMBL/GenBank/DDBJ whole genome shotgun (WGS) entry which is preliminary data.</text>
</comment>
<comment type="subcellular location">
    <subcellularLocation>
        <location evidence="4">Secreted</location>
    </subcellularLocation>
    <subcellularLocation>
        <location evidence="4">Bacterial flagellum</location>
    </subcellularLocation>
</comment>
<evidence type="ECO:0000259" key="5">
    <source>
        <dbReference type="Pfam" id="PF00669"/>
    </source>
</evidence>
<keyword evidence="4" id="KW-0964">Secreted</keyword>
<dbReference type="PANTHER" id="PTHR42792:SF2">
    <property type="entry name" value="FLAGELLIN"/>
    <property type="match status" value="1"/>
</dbReference>
<dbReference type="Pfam" id="PF00669">
    <property type="entry name" value="Flagellin_N"/>
    <property type="match status" value="1"/>
</dbReference>
<evidence type="ECO:0000313" key="8">
    <source>
        <dbReference type="Proteomes" id="UP001597391"/>
    </source>
</evidence>
<keyword evidence="7" id="KW-0969">Cilium</keyword>
<comment type="function">
    <text evidence="4">Flagellin is the subunit protein which polymerizes to form the filaments of bacterial flagella.</text>
</comment>
<keyword evidence="8" id="KW-1185">Reference proteome</keyword>
<dbReference type="InterPro" id="IPR001029">
    <property type="entry name" value="Flagellin_N"/>
</dbReference>
<dbReference type="EMBL" id="JBHUOP010000018">
    <property type="protein sequence ID" value="MFD2841834.1"/>
    <property type="molecule type" value="Genomic_DNA"/>
</dbReference>
<dbReference type="Proteomes" id="UP001597391">
    <property type="component" value="Unassembled WGS sequence"/>
</dbReference>
<protein>
    <recommendedName>
        <fullName evidence="2 4">Flagellin</fullName>
    </recommendedName>
</protein>
<comment type="similarity">
    <text evidence="1 4">Belongs to the bacterial flagellin family.</text>
</comment>
<evidence type="ECO:0000256" key="2">
    <source>
        <dbReference type="ARBA" id="ARBA00020110"/>
    </source>
</evidence>
<gene>
    <name evidence="7" type="ORF">ACFSYH_14850</name>
</gene>
<evidence type="ECO:0000256" key="1">
    <source>
        <dbReference type="ARBA" id="ARBA00005709"/>
    </source>
</evidence>
<reference evidence="8" key="1">
    <citation type="journal article" date="2019" name="Int. J. Syst. Evol. Microbiol.">
        <title>The Global Catalogue of Microorganisms (GCM) 10K type strain sequencing project: providing services to taxonomists for standard genome sequencing and annotation.</title>
        <authorList>
            <consortium name="The Broad Institute Genomics Platform"/>
            <consortium name="The Broad Institute Genome Sequencing Center for Infectious Disease"/>
            <person name="Wu L."/>
            <person name="Ma J."/>
        </authorList>
    </citation>
    <scope>NUCLEOTIDE SEQUENCE [LARGE SCALE GENOMIC DNA]</scope>
    <source>
        <strain evidence="8">KCTC 33576</strain>
    </source>
</reference>
<keyword evidence="3 4" id="KW-0975">Bacterial flagellum</keyword>
<feature type="domain" description="Flagellin N-terminal" evidence="5">
    <location>
        <begin position="1"/>
        <end position="59"/>
    </location>
</feature>
<dbReference type="PANTHER" id="PTHR42792">
    <property type="entry name" value="FLAGELLIN"/>
    <property type="match status" value="1"/>
</dbReference>
<evidence type="ECO:0000313" key="7">
    <source>
        <dbReference type="EMBL" id="MFD2841834.1"/>
    </source>
</evidence>
<dbReference type="Pfam" id="PF00700">
    <property type="entry name" value="Flagellin_C"/>
    <property type="match status" value="1"/>
</dbReference>
<feature type="domain" description="Flagellin C-terminal" evidence="6">
    <location>
        <begin position="135"/>
        <end position="169"/>
    </location>
</feature>
<organism evidence="7 8">
    <name type="scientific">Populibacterium corticicola</name>
    <dbReference type="NCBI Taxonomy" id="1812826"/>
    <lineage>
        <taxon>Bacteria</taxon>
        <taxon>Bacillati</taxon>
        <taxon>Actinomycetota</taxon>
        <taxon>Actinomycetes</taxon>
        <taxon>Micrococcales</taxon>
        <taxon>Jonesiaceae</taxon>
        <taxon>Populibacterium</taxon>
    </lineage>
</organism>